<feature type="region of interest" description="Disordered" evidence="1">
    <location>
        <begin position="1"/>
        <end position="75"/>
    </location>
</feature>
<gene>
    <name evidence="2" type="ORF">ACFPM3_20190</name>
</gene>
<protein>
    <submittedName>
        <fullName evidence="2">Uncharacterized protein</fullName>
    </submittedName>
</protein>
<dbReference type="EMBL" id="JBHSJD010000014">
    <property type="protein sequence ID" value="MFC5024452.1"/>
    <property type="molecule type" value="Genomic_DNA"/>
</dbReference>
<comment type="caution">
    <text evidence="2">The sequence shown here is derived from an EMBL/GenBank/DDBJ whole genome shotgun (WGS) entry which is preliminary data.</text>
</comment>
<sequence length="75" mass="7868">MSEGLTGDPFHEGSSKPMLHLQGDMDMVHTQQPMEGQTSGDTSGNTSSPDIVGWHNTSLAPSAGMTGSNDKNKAH</sequence>
<feature type="compositionally biased region" description="Polar residues" evidence="1">
    <location>
        <begin position="29"/>
        <end position="69"/>
    </location>
</feature>
<name>A0ABV9XGT3_9ACTN</name>
<dbReference type="Proteomes" id="UP001595829">
    <property type="component" value="Unassembled WGS sequence"/>
</dbReference>
<evidence type="ECO:0000313" key="2">
    <source>
        <dbReference type="EMBL" id="MFC5024452.1"/>
    </source>
</evidence>
<dbReference type="RefSeq" id="WP_345686708.1">
    <property type="nucleotide sequence ID" value="NZ_BAABIT010000001.1"/>
</dbReference>
<proteinExistence type="predicted"/>
<organism evidence="2 3">
    <name type="scientific">Streptomyces coeruleoprunus</name>
    <dbReference type="NCBI Taxonomy" id="285563"/>
    <lineage>
        <taxon>Bacteria</taxon>
        <taxon>Bacillati</taxon>
        <taxon>Actinomycetota</taxon>
        <taxon>Actinomycetes</taxon>
        <taxon>Kitasatosporales</taxon>
        <taxon>Streptomycetaceae</taxon>
        <taxon>Streptomyces</taxon>
    </lineage>
</organism>
<keyword evidence="3" id="KW-1185">Reference proteome</keyword>
<accession>A0ABV9XGT3</accession>
<reference evidence="3" key="1">
    <citation type="journal article" date="2019" name="Int. J. Syst. Evol. Microbiol.">
        <title>The Global Catalogue of Microorganisms (GCM) 10K type strain sequencing project: providing services to taxonomists for standard genome sequencing and annotation.</title>
        <authorList>
            <consortium name="The Broad Institute Genomics Platform"/>
            <consortium name="The Broad Institute Genome Sequencing Center for Infectious Disease"/>
            <person name="Wu L."/>
            <person name="Ma J."/>
        </authorList>
    </citation>
    <scope>NUCLEOTIDE SEQUENCE [LARGE SCALE GENOMIC DNA]</scope>
    <source>
        <strain evidence="3">CGMCC 4.1648</strain>
    </source>
</reference>
<evidence type="ECO:0000313" key="3">
    <source>
        <dbReference type="Proteomes" id="UP001595829"/>
    </source>
</evidence>
<evidence type="ECO:0000256" key="1">
    <source>
        <dbReference type="SAM" id="MobiDB-lite"/>
    </source>
</evidence>